<dbReference type="Pfam" id="PF24140">
    <property type="entry name" value="TPR_TNPO3_IPO13_3rd"/>
    <property type="match status" value="1"/>
</dbReference>
<comment type="function">
    <text evidence="2">tRNA nucleus export receptor which facilitates tRNA translocation across the nuclear pore complex. Involved in pre-tRNA splicing, probably by affecting the interaction of pre-tRNA with splicing endonuclease.</text>
</comment>
<proteinExistence type="predicted"/>
<dbReference type="VEuPathDB" id="FungiDB:ACJ73_06622"/>
<dbReference type="GO" id="GO:0031267">
    <property type="term" value="F:small GTPase binding"/>
    <property type="evidence" value="ECO:0007669"/>
    <property type="project" value="InterPro"/>
</dbReference>
<dbReference type="PANTHER" id="PTHR12363:SF53">
    <property type="entry name" value="MRNA TRANSPORT REGULATOR MTR10"/>
    <property type="match status" value="1"/>
</dbReference>
<evidence type="ECO:0000256" key="2">
    <source>
        <dbReference type="ARBA" id="ARBA00025147"/>
    </source>
</evidence>
<keyword evidence="5" id="KW-1185">Reference proteome</keyword>
<dbReference type="InterPro" id="IPR013598">
    <property type="entry name" value="Exportin-1/Importin-b-like"/>
</dbReference>
<evidence type="ECO:0000259" key="3">
    <source>
        <dbReference type="PROSITE" id="PS50166"/>
    </source>
</evidence>
<feature type="domain" description="Importin N-terminal" evidence="3">
    <location>
        <begin position="34"/>
        <end position="101"/>
    </location>
</feature>
<evidence type="ECO:0000256" key="1">
    <source>
        <dbReference type="ARBA" id="ARBA00022694"/>
    </source>
</evidence>
<dbReference type="Pfam" id="PF24139">
    <property type="entry name" value="TPR_TNPO3_IPO13_4th"/>
    <property type="match status" value="1"/>
</dbReference>
<dbReference type="GO" id="GO:0005737">
    <property type="term" value="C:cytoplasm"/>
    <property type="evidence" value="ECO:0007669"/>
    <property type="project" value="TreeGrafter"/>
</dbReference>
<dbReference type="InterPro" id="IPR058537">
    <property type="entry name" value="TPR_TNPO3_IPO13_4th"/>
</dbReference>
<dbReference type="InterPro" id="IPR051345">
    <property type="entry name" value="Importin_beta-like_NTR"/>
</dbReference>
<dbReference type="PROSITE" id="PS50166">
    <property type="entry name" value="IMPORTIN_B_NT"/>
    <property type="match status" value="1"/>
</dbReference>
<dbReference type="OrthoDB" id="435593at2759"/>
<evidence type="ECO:0000313" key="4">
    <source>
        <dbReference type="EMBL" id="OJD22034.1"/>
    </source>
</evidence>
<comment type="caution">
    <text evidence="4">The sequence shown here is derived from an EMBL/GenBank/DDBJ whole genome shotgun (WGS) entry which is preliminary data.</text>
</comment>
<dbReference type="FunFam" id="1.25.10.10:FF:000266">
    <property type="entry name" value="mRNA transport regulator MTR10"/>
    <property type="match status" value="1"/>
</dbReference>
<dbReference type="InterPro" id="IPR016024">
    <property type="entry name" value="ARM-type_fold"/>
</dbReference>
<dbReference type="Pfam" id="PF03810">
    <property type="entry name" value="IBN_N"/>
    <property type="match status" value="1"/>
</dbReference>
<evidence type="ECO:0000313" key="5">
    <source>
        <dbReference type="Proteomes" id="UP000242791"/>
    </source>
</evidence>
<accession>A0A1J9Q1Q2</accession>
<keyword evidence="1" id="KW-0819">tRNA processing</keyword>
<dbReference type="Pfam" id="PF08389">
    <property type="entry name" value="Xpo1"/>
    <property type="match status" value="1"/>
</dbReference>
<dbReference type="Pfam" id="PF24138">
    <property type="entry name" value="TPR_TNPO3_IPO13_2nd"/>
    <property type="match status" value="1"/>
</dbReference>
<dbReference type="InterPro" id="IPR057941">
    <property type="entry name" value="TPR_TNPO3_IPO13_2nd"/>
</dbReference>
<dbReference type="InterPro" id="IPR001494">
    <property type="entry name" value="Importin-beta_N"/>
</dbReference>
<dbReference type="SMART" id="SM00913">
    <property type="entry name" value="IBN_N"/>
    <property type="match status" value="1"/>
</dbReference>
<dbReference type="Proteomes" id="UP000242791">
    <property type="component" value="Unassembled WGS sequence"/>
</dbReference>
<dbReference type="EMBL" id="LGTZ01001193">
    <property type="protein sequence ID" value="OJD22034.1"/>
    <property type="molecule type" value="Genomic_DNA"/>
</dbReference>
<dbReference type="InterPro" id="IPR057942">
    <property type="entry name" value="TPR_TNPO3_IPO13_3rd"/>
</dbReference>
<organism evidence="4 5">
    <name type="scientific">Blastomyces percursus</name>
    <dbReference type="NCBI Taxonomy" id="1658174"/>
    <lineage>
        <taxon>Eukaryota</taxon>
        <taxon>Fungi</taxon>
        <taxon>Dikarya</taxon>
        <taxon>Ascomycota</taxon>
        <taxon>Pezizomycotina</taxon>
        <taxon>Eurotiomycetes</taxon>
        <taxon>Eurotiomycetidae</taxon>
        <taxon>Onygenales</taxon>
        <taxon>Ajellomycetaceae</taxon>
        <taxon>Blastomyces</taxon>
    </lineage>
</organism>
<dbReference type="Gene3D" id="1.25.10.10">
    <property type="entry name" value="Leucine-rich Repeat Variant"/>
    <property type="match status" value="1"/>
</dbReference>
<gene>
    <name evidence="4" type="ORF">ACJ73_06622</name>
</gene>
<dbReference type="GO" id="GO:0006606">
    <property type="term" value="P:protein import into nucleus"/>
    <property type="evidence" value="ECO:0007669"/>
    <property type="project" value="TreeGrafter"/>
</dbReference>
<reference evidence="4 5" key="1">
    <citation type="submission" date="2015-08" db="EMBL/GenBank/DDBJ databases">
        <title>Emmonsia species relationships and genome sequence.</title>
        <authorList>
            <person name="Cuomo C.A."/>
            <person name="Schwartz I.S."/>
            <person name="Kenyon C."/>
            <person name="De Hoog G.S."/>
            <person name="Govender N.P."/>
            <person name="Botha A."/>
            <person name="Moreno L."/>
            <person name="De Vries M."/>
            <person name="Munoz J.F."/>
            <person name="Stielow J.B."/>
        </authorList>
    </citation>
    <scope>NUCLEOTIDE SEQUENCE [LARGE SCALE GENOMIC DNA]</scope>
    <source>
        <strain evidence="4 5">EI222</strain>
    </source>
</reference>
<dbReference type="GO" id="GO:0008033">
    <property type="term" value="P:tRNA processing"/>
    <property type="evidence" value="ECO:0007669"/>
    <property type="project" value="UniProtKB-KW"/>
</dbReference>
<dbReference type="InterPro" id="IPR011989">
    <property type="entry name" value="ARM-like"/>
</dbReference>
<dbReference type="SUPFAM" id="SSF48371">
    <property type="entry name" value="ARM repeat"/>
    <property type="match status" value="1"/>
</dbReference>
<dbReference type="AlphaFoldDB" id="A0A1J9Q1Q2"/>
<sequence length="1181" mass="131511">MATKGNGAGQAFAPVLAAVATMQGNAPRSEKTHAHEFLEKFQKSVEAWTTTHALLQSAEISVEAKLFAATTLKGKITYDLDQLPVESVPALRDSILSLLAAYSSGPKPIRTQLCVCLASLAIQMTAWKDVLATVGSALGNEAGDCVLEFLKILPEEVTEGRKINLTEEELSTRTAELLENNADRVLSLLVQYAQSSESAAANPQLLECITSWMREIPSSQIVVSPLLDTIFKGLSNDPSFEAAVDAICTIYRDTLEVDEAMPIIQKLYPRIIALGPKIREAAEAEDPETLRGLTRLFAEAGEAWVVLIARLPTEFRSLVEAVLECCAVDKEREAISITFAFWYELKQYLTLERYTGARTELADLFSKLVDIMIKHLEFPAPEDEQGDLFDGDREQEERFREFRHAMGDVLKDCCAVIGVTECLGKSYSLIQAWVAKYASQATHDHVPHWQELEAPLFSMRAMGRMVEPEESSVLPQIIPLIVQIPDQEKVRFQAIMALGRYTEWTAQHPETLEAQLNYVISGFQHKSQEVVQAAALAFKFLGTDCQKLLGGHIPQLHSFYESVIDNLKPSSQEEVTEGVAAVVAVQPVDKIYEALKLFCDPIMNRIMNLANQAKDDAGQKAVADHLQLITIFIQIVSPYVGPGTQNPGVRYCEEILPVLNTIVLNFTKSAPILERVCRCWRHMIISYRNAMTPLLPSLAQSISAGFEASKEGCFLWATDAVIREFSDGAEYVEQATSDAVYQFFEQQVVHFLRILNDLPPNHVPDMIEDFFRLLTDAVRYYPKKSLTSPLAAPIFSASLSALTLQQVDPLTAVLHYCRDVLSFGTDKPSISEFTGPDGEPFTNTPEVQAAVKQLVTSQGAILVQRVLTGMMFSFPGDCFPDASGVLMSLFELMPQETARWVEATVHMLPAGTLKPGESERLMKTLSEKIHQGDIRKTRGYPHDETKKPQRKATAFYEELPDSRLKQKRDTEHALPKAPIFTLDNWIKWSKHWKMQLSVAEVWHWVDPTKDTEPPANPTSQTSIDLKYEYKRLHSEINRTIDEDVAECFNMDDSLRAKWNKLQTLCSKGTEEAASEAMLNVMNTTWEKNDTPLTFVIRFRNTFLKLQNIDPGRIIETTAEANHSRYAAESLNRASNPIITGRIRVPETATAAEAVAAEEATVAVTVGIAAQAADHTPDPLAL</sequence>
<dbReference type="PANTHER" id="PTHR12363">
    <property type="entry name" value="TRANSPORTIN 3 AND IMPORTIN 13"/>
    <property type="match status" value="1"/>
</dbReference>
<protein>
    <recommendedName>
        <fullName evidence="3">Importin N-terminal domain-containing protein</fullName>
    </recommendedName>
</protein>
<name>A0A1J9Q1Q2_9EURO</name>
<dbReference type="GO" id="GO:0005634">
    <property type="term" value="C:nucleus"/>
    <property type="evidence" value="ECO:0007669"/>
    <property type="project" value="UniProtKB-ARBA"/>
</dbReference>
<dbReference type="STRING" id="1658174.A0A1J9Q1Q2"/>